<feature type="compositionally biased region" description="Acidic residues" evidence="1">
    <location>
        <begin position="133"/>
        <end position="145"/>
    </location>
</feature>
<keyword evidence="3" id="KW-1185">Reference proteome</keyword>
<sequence>MDGSPVYTNDLSRLNRDVYRLCDELYDSGLRGATPEEEGFLCLSLLKGYLASYCDYGNKQTRIQAVLQRIRAVLPQLPASLLRVRLLVWTYSETFDDSLAREAHALMEAWGDGATWTAEQKEIQEELKNFEESREEWEEWEEEGESREIKK</sequence>
<evidence type="ECO:0000313" key="3">
    <source>
        <dbReference type="Proteomes" id="UP000766986"/>
    </source>
</evidence>
<comment type="caution">
    <text evidence="2">The sequence shown here is derived from an EMBL/GenBank/DDBJ whole genome shotgun (WGS) entry which is preliminary data.</text>
</comment>
<name>A0ABS2DYM7_9BACT</name>
<accession>A0ABS2DYM7</accession>
<evidence type="ECO:0000313" key="2">
    <source>
        <dbReference type="EMBL" id="MBM6734475.1"/>
    </source>
</evidence>
<dbReference type="Pfam" id="PF06603">
    <property type="entry name" value="UpxZ"/>
    <property type="match status" value="1"/>
</dbReference>
<dbReference type="Gene3D" id="1.25.40.810">
    <property type="entry name" value="UpxZ"/>
    <property type="match status" value="1"/>
</dbReference>
<proteinExistence type="predicted"/>
<feature type="region of interest" description="Disordered" evidence="1">
    <location>
        <begin position="128"/>
        <end position="151"/>
    </location>
</feature>
<evidence type="ECO:0000256" key="1">
    <source>
        <dbReference type="SAM" id="MobiDB-lite"/>
    </source>
</evidence>
<dbReference type="InterPro" id="IPR010570">
    <property type="entry name" value="UpxZ_fam"/>
</dbReference>
<gene>
    <name evidence="2" type="ORF">H7U35_04420</name>
</gene>
<dbReference type="InterPro" id="IPR038533">
    <property type="entry name" value="UpxZ_sf"/>
</dbReference>
<dbReference type="EMBL" id="JACLYZ010000007">
    <property type="protein sequence ID" value="MBM6734475.1"/>
    <property type="molecule type" value="Genomic_DNA"/>
</dbReference>
<reference evidence="2 3" key="1">
    <citation type="journal article" date="2021" name="Sci. Rep.">
        <title>The distribution of antibiotic resistance genes in chicken gut microbiota commensals.</title>
        <authorList>
            <person name="Juricova H."/>
            <person name="Matiasovicova J."/>
            <person name="Kubasova T."/>
            <person name="Cejkova D."/>
            <person name="Rychlik I."/>
        </authorList>
    </citation>
    <scope>NUCLEOTIDE SEQUENCE [LARGE SCALE GENOMIC DNA]</scope>
    <source>
        <strain evidence="2 3">An772</strain>
    </source>
</reference>
<organism evidence="2 3">
    <name type="scientific">Mediterranea massiliensis</name>
    <dbReference type="NCBI Taxonomy" id="1841865"/>
    <lineage>
        <taxon>Bacteria</taxon>
        <taxon>Pseudomonadati</taxon>
        <taxon>Bacteroidota</taxon>
        <taxon>Bacteroidia</taxon>
        <taxon>Bacteroidales</taxon>
        <taxon>Bacteroidaceae</taxon>
        <taxon>Mediterranea</taxon>
    </lineage>
</organism>
<protein>
    <submittedName>
        <fullName evidence="2">Transcriptional regulator</fullName>
    </submittedName>
</protein>
<dbReference type="Proteomes" id="UP000766986">
    <property type="component" value="Unassembled WGS sequence"/>
</dbReference>